<accession>A0A6V8KRD9</accession>
<feature type="region of interest" description="Disordered" evidence="1">
    <location>
        <begin position="48"/>
        <end position="73"/>
    </location>
</feature>
<evidence type="ECO:0000313" key="2">
    <source>
        <dbReference type="EMBL" id="GFJ86414.1"/>
    </source>
</evidence>
<gene>
    <name evidence="2" type="ORF">Prum_000560</name>
</gene>
<keyword evidence="3" id="KW-1185">Reference proteome</keyword>
<evidence type="ECO:0000256" key="1">
    <source>
        <dbReference type="SAM" id="MobiDB-lite"/>
    </source>
</evidence>
<dbReference type="AlphaFoldDB" id="A0A6V8KRD9"/>
<proteinExistence type="predicted"/>
<dbReference type="Proteomes" id="UP000482960">
    <property type="component" value="Unassembled WGS sequence"/>
</dbReference>
<protein>
    <submittedName>
        <fullName evidence="2">Uncharacterized protein</fullName>
    </submittedName>
</protein>
<organism evidence="2 3">
    <name type="scientific">Phytohabitans rumicis</name>
    <dbReference type="NCBI Taxonomy" id="1076125"/>
    <lineage>
        <taxon>Bacteria</taxon>
        <taxon>Bacillati</taxon>
        <taxon>Actinomycetota</taxon>
        <taxon>Actinomycetes</taxon>
        <taxon>Micromonosporales</taxon>
        <taxon>Micromonosporaceae</taxon>
    </lineage>
</organism>
<comment type="caution">
    <text evidence="2">The sequence shown here is derived from an EMBL/GenBank/DDBJ whole genome shotgun (WGS) entry which is preliminary data.</text>
</comment>
<evidence type="ECO:0000313" key="3">
    <source>
        <dbReference type="Proteomes" id="UP000482960"/>
    </source>
</evidence>
<name>A0A6V8KRD9_9ACTN</name>
<reference evidence="2 3" key="1">
    <citation type="submission" date="2020-03" db="EMBL/GenBank/DDBJ databases">
        <title>Whole genome shotgun sequence of Phytohabitans rumicis NBRC 108638.</title>
        <authorList>
            <person name="Komaki H."/>
            <person name="Tamura T."/>
        </authorList>
    </citation>
    <scope>NUCLEOTIDE SEQUENCE [LARGE SCALE GENOMIC DNA]</scope>
    <source>
        <strain evidence="2 3">NBRC 108638</strain>
    </source>
</reference>
<sequence length="73" mass="7986">MRGGGVRVPINLHEYDVRDVAVLLDDVEAQHTGLGQGRRGVHRRGGQELLDGLGADPYMDVDDKHPTILPYPA</sequence>
<dbReference type="EMBL" id="BLPG01000001">
    <property type="protein sequence ID" value="GFJ86414.1"/>
    <property type="molecule type" value="Genomic_DNA"/>
</dbReference>
<reference evidence="2 3" key="2">
    <citation type="submission" date="2020-03" db="EMBL/GenBank/DDBJ databases">
        <authorList>
            <person name="Ichikawa N."/>
            <person name="Kimura A."/>
            <person name="Kitahashi Y."/>
            <person name="Uohara A."/>
        </authorList>
    </citation>
    <scope>NUCLEOTIDE SEQUENCE [LARGE SCALE GENOMIC DNA]</scope>
    <source>
        <strain evidence="2 3">NBRC 108638</strain>
    </source>
</reference>